<proteinExistence type="predicted"/>
<protein>
    <submittedName>
        <fullName evidence="2">Unannotated protein</fullName>
    </submittedName>
</protein>
<dbReference type="AlphaFoldDB" id="A0A6J6HDR5"/>
<feature type="domain" description="ARG and Rhodanese-Phosphatase-superfamily-associated" evidence="1">
    <location>
        <begin position="45"/>
        <end position="326"/>
    </location>
</feature>
<evidence type="ECO:0000313" key="2">
    <source>
        <dbReference type="EMBL" id="CAB4606858.1"/>
    </source>
</evidence>
<dbReference type="EMBL" id="CAEZUR010000036">
    <property type="protein sequence ID" value="CAB4606858.1"/>
    <property type="molecule type" value="Genomic_DNA"/>
</dbReference>
<dbReference type="Pfam" id="PF20208">
    <property type="entry name" value="ARPP-1"/>
    <property type="match status" value="1"/>
</dbReference>
<reference evidence="2" key="1">
    <citation type="submission" date="2020-05" db="EMBL/GenBank/DDBJ databases">
        <authorList>
            <person name="Chiriac C."/>
            <person name="Salcher M."/>
            <person name="Ghai R."/>
            <person name="Kavagutti S V."/>
        </authorList>
    </citation>
    <scope>NUCLEOTIDE SEQUENCE</scope>
</reference>
<accession>A0A6J6HDR5</accession>
<sequence>MMTNNNDWATMLKGNTSIDEVIAAAHAAPAKTKNTKAALALLPAMHVGRGTRYGNLTWFPIFTDSAVTDRSYVTNFDANLVKLAELDQASVGTVHIQNDCKDRVILFEGALLEGGWQHRALTRTVLVNANGVTDLPVVCVEQGRWGGTHVQRVGNRQAPAKVRSAMRGMAKNGSKFNQAFADQGRVWDEVSKYAMANDAHNGTQSYVEMRDQLDAEMAKLDLEPVTPIYGQRGVIVAIDGYPVALELFDHPDTLAERLQGILDGFQVDAMAKPFRETPGQRARDFAMRIEQVGLAARIDEQHLRSEPDEIVASEALVEGDHLLHLATLNAKHELVLAA</sequence>
<gene>
    <name evidence="2" type="ORF">UFOPK1843_00565</name>
</gene>
<name>A0A6J6HDR5_9ZZZZ</name>
<dbReference type="InterPro" id="IPR046699">
    <property type="entry name" value="ARPP-1"/>
</dbReference>
<evidence type="ECO:0000259" key="1">
    <source>
        <dbReference type="Pfam" id="PF20208"/>
    </source>
</evidence>
<organism evidence="2">
    <name type="scientific">freshwater metagenome</name>
    <dbReference type="NCBI Taxonomy" id="449393"/>
    <lineage>
        <taxon>unclassified sequences</taxon>
        <taxon>metagenomes</taxon>
        <taxon>ecological metagenomes</taxon>
    </lineage>
</organism>